<evidence type="ECO:0000313" key="1">
    <source>
        <dbReference type="EMBL" id="GAA4391693.1"/>
    </source>
</evidence>
<dbReference type="Proteomes" id="UP001500635">
    <property type="component" value="Unassembled WGS sequence"/>
</dbReference>
<evidence type="ECO:0000313" key="2">
    <source>
        <dbReference type="Proteomes" id="UP001500635"/>
    </source>
</evidence>
<reference evidence="2" key="1">
    <citation type="journal article" date="2019" name="Int. J. Syst. Evol. Microbiol.">
        <title>The Global Catalogue of Microorganisms (GCM) 10K type strain sequencing project: providing services to taxonomists for standard genome sequencing and annotation.</title>
        <authorList>
            <consortium name="The Broad Institute Genomics Platform"/>
            <consortium name="The Broad Institute Genome Sequencing Center for Infectious Disease"/>
            <person name="Wu L."/>
            <person name="Ma J."/>
        </authorList>
    </citation>
    <scope>NUCLEOTIDE SEQUENCE [LARGE SCALE GENOMIC DNA]</scope>
    <source>
        <strain evidence="2">JCM 17688</strain>
    </source>
</reference>
<accession>A0ABP8JJA8</accession>
<organism evidence="1 2">
    <name type="scientific">Tsukamurella soli</name>
    <dbReference type="NCBI Taxonomy" id="644556"/>
    <lineage>
        <taxon>Bacteria</taxon>
        <taxon>Bacillati</taxon>
        <taxon>Actinomycetota</taxon>
        <taxon>Actinomycetes</taxon>
        <taxon>Mycobacteriales</taxon>
        <taxon>Tsukamurellaceae</taxon>
        <taxon>Tsukamurella</taxon>
    </lineage>
</organism>
<dbReference type="EMBL" id="BAABFR010000026">
    <property type="protein sequence ID" value="GAA4391693.1"/>
    <property type="molecule type" value="Genomic_DNA"/>
</dbReference>
<proteinExistence type="predicted"/>
<evidence type="ECO:0008006" key="3">
    <source>
        <dbReference type="Google" id="ProtNLM"/>
    </source>
</evidence>
<sequence length="272" mass="29557">MMSRYQLGRREPVGTPDLWLKDYVQTALPRWEAFLRRLLRQDVPKGLAPAPTAFGLERFYPISGWGMLANDRLGDCVEAGSCHQVMAWTASHAIHTLFTDYDAIALYSAITGYTPSNPNSDQGTDMLTAAKYLCSTGFKDATGRLHKAGAFLGLQAEDPAELADGCYYFGTALIGVNLPSAWQDAFKPDGSGVWDVCDSPIEGGHCVVVVGRRANGNFVAVTWGSLVEITPGAIEKYCDEAFVFLSQDFLNGQGKTVEGFDLAQLQADLKAL</sequence>
<keyword evidence="2" id="KW-1185">Reference proteome</keyword>
<protein>
    <recommendedName>
        <fullName evidence="3">NlpC/P60 family protein</fullName>
    </recommendedName>
</protein>
<comment type="caution">
    <text evidence="1">The sequence shown here is derived from an EMBL/GenBank/DDBJ whole genome shotgun (WGS) entry which is preliminary data.</text>
</comment>
<gene>
    <name evidence="1" type="ORF">GCM10023147_20860</name>
</gene>
<name>A0ABP8JJA8_9ACTN</name>